<sequence>MLSVSYAQADKKPSGYANGTYGTEIDLTGTYKITNNLSYMLGIGYLFTGDYFKGYDSPGTEINDDFIVINKLTLTF</sequence>
<evidence type="ECO:0008006" key="2">
    <source>
        <dbReference type="Google" id="ProtNLM"/>
    </source>
</evidence>
<name>A0A0W8FKV2_9ZZZZ</name>
<organism evidence="1">
    <name type="scientific">hydrocarbon metagenome</name>
    <dbReference type="NCBI Taxonomy" id="938273"/>
    <lineage>
        <taxon>unclassified sequences</taxon>
        <taxon>metagenomes</taxon>
        <taxon>ecological metagenomes</taxon>
    </lineage>
</organism>
<dbReference type="AlphaFoldDB" id="A0A0W8FKV2"/>
<accession>A0A0W8FKV2</accession>
<evidence type="ECO:0000313" key="1">
    <source>
        <dbReference type="EMBL" id="KUG21499.1"/>
    </source>
</evidence>
<comment type="caution">
    <text evidence="1">The sequence shown here is derived from an EMBL/GenBank/DDBJ whole genome shotgun (WGS) entry which is preliminary data.</text>
</comment>
<reference evidence="1" key="1">
    <citation type="journal article" date="2015" name="Proc. Natl. Acad. Sci. U.S.A.">
        <title>Networks of energetic and metabolic interactions define dynamics in microbial communities.</title>
        <authorList>
            <person name="Embree M."/>
            <person name="Liu J.K."/>
            <person name="Al-Bassam M.M."/>
            <person name="Zengler K."/>
        </authorList>
    </citation>
    <scope>NUCLEOTIDE SEQUENCE</scope>
</reference>
<gene>
    <name evidence="1" type="ORF">ASZ90_008719</name>
</gene>
<proteinExistence type="predicted"/>
<protein>
    <recommendedName>
        <fullName evidence="2">Alginate export domain-containing protein</fullName>
    </recommendedName>
</protein>
<dbReference type="EMBL" id="LNQE01001056">
    <property type="protein sequence ID" value="KUG21499.1"/>
    <property type="molecule type" value="Genomic_DNA"/>
</dbReference>